<reference evidence="3 4" key="1">
    <citation type="submission" date="2012-02" db="EMBL/GenBank/DDBJ databases">
        <title>Complete genome sequence of Phycisphaera mikurensis NBRC 102666.</title>
        <authorList>
            <person name="Ankai A."/>
            <person name="Hosoyama A."/>
            <person name="Terui Y."/>
            <person name="Sekine M."/>
            <person name="Fukai R."/>
            <person name="Kato Y."/>
            <person name="Nakamura S."/>
            <person name="Yamada-Narita S."/>
            <person name="Kawakoshi A."/>
            <person name="Fukunaga Y."/>
            <person name="Yamazaki S."/>
            <person name="Fujita N."/>
        </authorList>
    </citation>
    <scope>NUCLEOTIDE SEQUENCE [LARGE SCALE GENOMIC DNA]</scope>
    <source>
        <strain evidence="4">NBRC 102666 / KCTC 22515 / FYK2301M01</strain>
    </source>
</reference>
<gene>
    <name evidence="3" type="ordered locus">PSMK_06850</name>
</gene>
<dbReference type="NCBIfam" id="NF033504">
    <property type="entry name" value="Ni_dep_LarA"/>
    <property type="match status" value="1"/>
</dbReference>
<feature type="domain" description="Lactate racemase C-terminal" evidence="2">
    <location>
        <begin position="277"/>
        <end position="424"/>
    </location>
</feature>
<evidence type="ECO:0000313" key="4">
    <source>
        <dbReference type="Proteomes" id="UP000007881"/>
    </source>
</evidence>
<dbReference type="PANTHER" id="PTHR33171">
    <property type="entry name" value="LAR_N DOMAIN-CONTAINING PROTEIN"/>
    <property type="match status" value="1"/>
</dbReference>
<dbReference type="KEGG" id="phm:PSMK_06850"/>
<dbReference type="STRING" id="1142394.PSMK_06850"/>
<organism evidence="3 4">
    <name type="scientific">Phycisphaera mikurensis (strain NBRC 102666 / KCTC 22515 / FYK2301M01)</name>
    <dbReference type="NCBI Taxonomy" id="1142394"/>
    <lineage>
        <taxon>Bacteria</taxon>
        <taxon>Pseudomonadati</taxon>
        <taxon>Planctomycetota</taxon>
        <taxon>Phycisphaerae</taxon>
        <taxon>Phycisphaerales</taxon>
        <taxon>Phycisphaeraceae</taxon>
        <taxon>Phycisphaera</taxon>
    </lineage>
</organism>
<protein>
    <submittedName>
        <fullName evidence="3">Uncharacterized protein</fullName>
    </submittedName>
</protein>
<dbReference type="EMBL" id="AP012338">
    <property type="protein sequence ID" value="BAM02844.1"/>
    <property type="molecule type" value="Genomic_DNA"/>
</dbReference>
<dbReference type="RefSeq" id="WP_014436064.1">
    <property type="nucleotide sequence ID" value="NC_017080.1"/>
</dbReference>
<keyword evidence="4" id="KW-1185">Reference proteome</keyword>
<feature type="domain" description="LarA-like N-terminal" evidence="1">
    <location>
        <begin position="8"/>
        <end position="209"/>
    </location>
</feature>
<dbReference type="PANTHER" id="PTHR33171:SF17">
    <property type="entry name" value="LARA-LIKE N-TERMINAL DOMAIN-CONTAINING PROTEIN"/>
    <property type="match status" value="1"/>
</dbReference>
<sequence>MAHVSLRYGRSHASLRLPDDARVLSGPEIPALPDPAAAVRAALREPIGCASLRSRVSEAKPRTVAISISDITRPVPNELLIEAVLGELAAAEPPVPESAVVVIVATGMHRESTPEERRTMLGDTLPARLEVIDHTAHVAGSVRRVSEDPPVSVCERFLDADFRIVTGLIEPHFMAGFSGGRKGVCPGLVDLDTVQRFHGVGTMGDPNSVEGRLDGNPCHEIATEVAGIVAPEFLLNVAITHGREVAGVYAGELTEAFRAGCADVAGWTSAAVDAPFGLVVTSAGGYPLDKNFYQTVKSMCTALPALGEGSTLLVLSACDEVGEPAYEALYERFGPEWRAFLEHIETSGVTDKDQWEYQMQTRVLSRIGIGGLVLANDGLDAATQRKIATTPCPGAGDAVARAQAFVDGWVEANPGGRVAVIPEGPYTMLAVREAAGV</sequence>
<dbReference type="InterPro" id="IPR047926">
    <property type="entry name" value="Ni_dep_LarA"/>
</dbReference>
<accession>I0IC56</accession>
<proteinExistence type="predicted"/>
<dbReference type="HOGENOM" id="CLU_050189_0_0_0"/>
<dbReference type="Gene3D" id="3.40.50.11440">
    <property type="match status" value="1"/>
</dbReference>
<dbReference type="Pfam" id="PF21113">
    <property type="entry name" value="LarA_C"/>
    <property type="match status" value="1"/>
</dbReference>
<dbReference type="InterPro" id="IPR048520">
    <property type="entry name" value="LarA_C"/>
</dbReference>
<dbReference type="InterPro" id="IPR048068">
    <property type="entry name" value="LarA-like"/>
</dbReference>
<evidence type="ECO:0000259" key="1">
    <source>
        <dbReference type="Pfam" id="PF09861"/>
    </source>
</evidence>
<dbReference type="GO" id="GO:0050043">
    <property type="term" value="F:lactate racemase activity"/>
    <property type="evidence" value="ECO:0007669"/>
    <property type="project" value="InterPro"/>
</dbReference>
<dbReference type="InterPro" id="IPR043166">
    <property type="entry name" value="LarA-like_C"/>
</dbReference>
<name>I0IC56_PHYMF</name>
<dbReference type="Gene3D" id="3.90.226.30">
    <property type="match status" value="1"/>
</dbReference>
<dbReference type="InterPro" id="IPR018657">
    <property type="entry name" value="LarA-like_N"/>
</dbReference>
<dbReference type="Proteomes" id="UP000007881">
    <property type="component" value="Chromosome"/>
</dbReference>
<dbReference type="Pfam" id="PF09861">
    <property type="entry name" value="Lar_N"/>
    <property type="match status" value="1"/>
</dbReference>
<evidence type="ECO:0000259" key="2">
    <source>
        <dbReference type="Pfam" id="PF21113"/>
    </source>
</evidence>
<dbReference type="AlphaFoldDB" id="I0IC56"/>
<dbReference type="eggNOG" id="COG3875">
    <property type="taxonomic scope" value="Bacteria"/>
</dbReference>
<evidence type="ECO:0000313" key="3">
    <source>
        <dbReference type="EMBL" id="BAM02844.1"/>
    </source>
</evidence>